<dbReference type="SUPFAM" id="SSF48264">
    <property type="entry name" value="Cytochrome P450"/>
    <property type="match status" value="1"/>
</dbReference>
<feature type="binding site" evidence="4 5">
    <location>
        <position position="98"/>
    </location>
    <ligand>
        <name>heme b</name>
        <dbReference type="ChEBI" id="CHEBI:60344"/>
    </ligand>
</feature>
<dbReference type="Pfam" id="PF00067">
    <property type="entry name" value="p450"/>
    <property type="match status" value="1"/>
</dbReference>
<evidence type="ECO:0000313" key="3">
    <source>
        <dbReference type="Proteomes" id="UP000009134"/>
    </source>
</evidence>
<dbReference type="STRING" id="279238.Saro_2249"/>
<proteinExistence type="evidence at protein level"/>
<keyword evidence="4 5" id="KW-0002">3D-structure</keyword>
<feature type="binding site" evidence="4 5">
    <location>
        <position position="343"/>
    </location>
    <ligand>
        <name>heme b</name>
        <dbReference type="ChEBI" id="CHEBI:60344"/>
    </ligand>
</feature>
<dbReference type="PDB" id="3OFU">
    <property type="method" value="X-ray"/>
    <property type="resolution" value="2.80 A"/>
    <property type="chains" value="A/B/C/D/E/F=1-396"/>
</dbReference>
<sequence length="396" mass="43649">MIPAHVPADRVVDFDIFNPPGVEQDYFAAWKTLLDGPGLVWSTANGGHWIAARGDVVRELWGDAERLSSQCLAVTPGLGKVMQFIPLQQDGAEHKAFRTPVMKGLASRFVVALEPKVQAVARKLMESLRPRGSCDFVSDFAEILPLNIFLTLIDVPLEDRPRLRQLGVQLTRPDGSMTVEQLKQAADDYLWPFIEKRMAQPGDDLFSRILSEPVGGRPWTVDEARRMCRNLLFGGLDTVAAMIGMVALHLARHPEDQRLLRERPDLIPAAADELMRRYPTVAVSRNAVADVDADGVTIRKGDLVYLPSVLHNLDPASFEAPEEVRFDRGLAPIRHTTMGVGAHRCVGAGLARMEVIVFLREWLGGMPEFALAPDKAVTMKGGNVGACTALPLVWRA</sequence>
<dbReference type="SMR" id="Q2G637"/>
<feature type="binding site" evidence="4 5">
    <location>
        <position position="285"/>
    </location>
    <ligand>
        <name>heme b</name>
        <dbReference type="ChEBI" id="CHEBI:60344"/>
    </ligand>
</feature>
<dbReference type="GO" id="GO:0004497">
    <property type="term" value="F:monooxygenase activity"/>
    <property type="evidence" value="ECO:0007669"/>
    <property type="project" value="InterPro"/>
</dbReference>
<feature type="binding site" evidence="4 5">
    <location>
        <position position="61"/>
    </location>
    <ligand>
        <name>heme b</name>
        <dbReference type="ChEBI" id="CHEBI:60344"/>
    </ligand>
</feature>
<name>Q2G637_NOVAD</name>
<evidence type="ECO:0000313" key="2">
    <source>
        <dbReference type="EMBL" id="ABD26686.1"/>
    </source>
</evidence>
<dbReference type="HOGENOM" id="CLU_033716_0_1_5"/>
<dbReference type="PDB" id="3OFT">
    <property type="method" value="X-ray"/>
    <property type="resolution" value="1.90 A"/>
    <property type="chains" value="A/B/C=1-396"/>
</dbReference>
<evidence type="ECO:0007829" key="5">
    <source>
        <dbReference type="PDB" id="3OFU"/>
    </source>
</evidence>
<dbReference type="CDD" id="cd11035">
    <property type="entry name" value="P450cam-like"/>
    <property type="match status" value="1"/>
</dbReference>
<dbReference type="GO" id="GO:0020037">
    <property type="term" value="F:heme binding"/>
    <property type="evidence" value="ECO:0007669"/>
    <property type="project" value="InterPro"/>
</dbReference>
<gene>
    <name evidence="2" type="ordered locus">Saro_2249</name>
</gene>
<dbReference type="PANTHER" id="PTHR46696:SF6">
    <property type="entry name" value="P450, PUTATIVE (EUROFUNG)-RELATED"/>
    <property type="match status" value="1"/>
</dbReference>
<dbReference type="PDBsum" id="3OFU"/>
<accession>Q2G637</accession>
<dbReference type="InterPro" id="IPR001128">
    <property type="entry name" value="Cyt_P450"/>
</dbReference>
<dbReference type="GO" id="GO:0016705">
    <property type="term" value="F:oxidoreductase activity, acting on paired donors, with incorporation or reduction of molecular oxygen"/>
    <property type="evidence" value="ECO:0007669"/>
    <property type="project" value="InterPro"/>
</dbReference>
<keyword evidence="4 5" id="KW-0349">Heme</keyword>
<dbReference type="eggNOG" id="COG2124">
    <property type="taxonomic scope" value="Bacteria"/>
</dbReference>
<keyword evidence="4 5" id="KW-0479">Metal-binding</keyword>
<dbReference type="GO" id="GO:0005506">
    <property type="term" value="F:iron ion binding"/>
    <property type="evidence" value="ECO:0007669"/>
    <property type="project" value="InterPro"/>
</dbReference>
<organism evidence="2 3">
    <name type="scientific">Novosphingobium aromaticivorans (strain ATCC 700278 / DSM 12444 / CCUG 56034 / CIP 105152 / NBRC 16084 / F199)</name>
    <dbReference type="NCBI Taxonomy" id="279238"/>
    <lineage>
        <taxon>Bacteria</taxon>
        <taxon>Pseudomonadati</taxon>
        <taxon>Pseudomonadota</taxon>
        <taxon>Alphaproteobacteria</taxon>
        <taxon>Sphingomonadales</taxon>
        <taxon>Sphingomonadaceae</taxon>
        <taxon>Novosphingobium</taxon>
    </lineage>
</organism>
<dbReference type="InterPro" id="IPR002397">
    <property type="entry name" value="Cyt_P450_B"/>
</dbReference>
<dbReference type="KEGG" id="nar:Saro_2249"/>
<reference evidence="4 5" key="2">
    <citation type="journal article" date="2011" name="ChemBioChem">
        <title>Structural Analysis of CYP101C1 from Novosphingobium aromaticivorans DSM12444.</title>
        <authorList>
            <person name="Ma M."/>
            <person name="Bell S.G."/>
            <person name="Yang W."/>
            <person name="Hao Y."/>
            <person name="Rees N.H."/>
            <person name="Bartlam M."/>
            <person name="Zhou W."/>
            <person name="Wong L.L."/>
            <person name="Rao Z."/>
        </authorList>
    </citation>
    <scope>X-RAY CRYSTALLOGRAPHY (1.90 ANGSTROMS) IN COMPLEX WITH HEME B</scope>
</reference>
<dbReference type="PANTHER" id="PTHR46696">
    <property type="entry name" value="P450, PUTATIVE (EUROFUNG)-RELATED"/>
    <property type="match status" value="1"/>
</dbReference>
<evidence type="ECO:0007829" key="4">
    <source>
        <dbReference type="PDB" id="3OFT"/>
    </source>
</evidence>
<dbReference type="Proteomes" id="UP000009134">
    <property type="component" value="Chromosome"/>
</dbReference>
<dbReference type="PRINTS" id="PR00359">
    <property type="entry name" value="BP450"/>
</dbReference>
<evidence type="ECO:0000256" key="1">
    <source>
        <dbReference type="ARBA" id="ARBA00010617"/>
    </source>
</evidence>
<keyword evidence="4 5" id="KW-0408">Iron</keyword>
<protein>
    <submittedName>
        <fullName evidence="2">Cytochrome P450</fullName>
    </submittedName>
</protein>
<dbReference type="RefSeq" id="WP_011445892.1">
    <property type="nucleotide sequence ID" value="NC_007794.1"/>
</dbReference>
<dbReference type="EMBL" id="CP000248">
    <property type="protein sequence ID" value="ABD26686.1"/>
    <property type="molecule type" value="Genomic_DNA"/>
</dbReference>
<feature type="binding site" evidence="4 5">
    <location>
        <position position="345"/>
    </location>
    <ligand>
        <name>heme b</name>
        <dbReference type="ChEBI" id="CHEBI:60344"/>
        <note>axial binding residue</note>
    </ligand>
    <ligandPart>
        <name>Fe</name>
        <dbReference type="ChEBI" id="CHEBI:18248"/>
    </ligandPart>
</feature>
<dbReference type="PDBsum" id="3OFT"/>
<dbReference type="EvolutionaryTrace" id="Q2G637"/>
<dbReference type="AlphaFoldDB" id="Q2G637"/>
<dbReference type="InterPro" id="IPR036396">
    <property type="entry name" value="Cyt_P450_sf"/>
</dbReference>
<dbReference type="Gene3D" id="1.10.630.10">
    <property type="entry name" value="Cytochrome P450"/>
    <property type="match status" value="1"/>
</dbReference>
<comment type="similarity">
    <text evidence="1">Belongs to the cytochrome P450 family.</text>
</comment>
<keyword evidence="3" id="KW-1185">Reference proteome</keyword>
<reference evidence="3" key="1">
    <citation type="submission" date="2006-01" db="EMBL/GenBank/DDBJ databases">
        <title>Complete sequence of Novosphingobium aromaticivorans DSM 12444.</title>
        <authorList>
            <consortium name="US DOE Joint Genome Institute"/>
            <person name="Copeland A."/>
            <person name="Lucas S."/>
            <person name="Lapidus A."/>
            <person name="Barry K."/>
            <person name="Detter J.C."/>
            <person name="Glavina T."/>
            <person name="Hammon N."/>
            <person name="Israni S."/>
            <person name="Pitluck S."/>
            <person name="Chain P."/>
            <person name="Malfatti S."/>
            <person name="Shin M."/>
            <person name="Vergez L."/>
            <person name="Schmutz J."/>
            <person name="Larimer F."/>
            <person name="Land M."/>
            <person name="Kyrpides N."/>
            <person name="Ivanova N."/>
            <person name="Fredrickson J."/>
            <person name="Balkwill D."/>
            <person name="Romine M.F."/>
            <person name="Richardson P."/>
        </authorList>
    </citation>
    <scope>NUCLEOTIDE SEQUENCE [LARGE SCALE GENOMIC DNA]</scope>
    <source>
        <strain evidence="3">ATCC 700278 / DSM 12444 / CCUG 56034 / CIP 105152 / NBRC 16084 / F199</strain>
    </source>
</reference>